<name>A0AAN9VVU7_9ORTH</name>
<evidence type="ECO:0000313" key="4">
    <source>
        <dbReference type="EMBL" id="KAK7864243.1"/>
    </source>
</evidence>
<keyword evidence="5" id="KW-1185">Reference proteome</keyword>
<dbReference type="GO" id="GO:0016616">
    <property type="term" value="F:oxidoreductase activity, acting on the CH-OH group of donors, NAD or NADP as acceptor"/>
    <property type="evidence" value="ECO:0007669"/>
    <property type="project" value="UniProtKB-ARBA"/>
</dbReference>
<dbReference type="PANTHER" id="PTHR43115:SF4">
    <property type="entry name" value="DEHYDROGENASE_REDUCTASE SDR FAMILY MEMBER 11"/>
    <property type="match status" value="1"/>
</dbReference>
<dbReference type="PANTHER" id="PTHR43115">
    <property type="entry name" value="DEHYDROGENASE/REDUCTASE SDR FAMILY MEMBER 11"/>
    <property type="match status" value="1"/>
</dbReference>
<dbReference type="SUPFAM" id="SSF51735">
    <property type="entry name" value="NAD(P)-binding Rossmann-fold domains"/>
    <property type="match status" value="1"/>
</dbReference>
<reference evidence="4 5" key="1">
    <citation type="submission" date="2024-03" db="EMBL/GenBank/DDBJ databases">
        <title>The genome assembly and annotation of the cricket Gryllus longicercus Weissman &amp; Gray.</title>
        <authorList>
            <person name="Szrajer S."/>
            <person name="Gray D."/>
            <person name="Ylla G."/>
        </authorList>
    </citation>
    <scope>NUCLEOTIDE SEQUENCE [LARGE SCALE GENOMIC DNA]</scope>
    <source>
        <strain evidence="4">DAG 2021-001</strain>
        <tissue evidence="4">Whole body minus gut</tissue>
    </source>
</reference>
<dbReference type="Gene3D" id="3.40.50.720">
    <property type="entry name" value="NAD(P)-binding Rossmann-like Domain"/>
    <property type="match status" value="1"/>
</dbReference>
<evidence type="ECO:0008006" key="6">
    <source>
        <dbReference type="Google" id="ProtNLM"/>
    </source>
</evidence>
<dbReference type="InterPro" id="IPR002347">
    <property type="entry name" value="SDR_fam"/>
</dbReference>
<gene>
    <name evidence="4" type="ORF">R5R35_009511</name>
</gene>
<sequence length="263" mass="28426">MERWRGRVAVVTGASAGIGAAIAYQLQDAGMDVVALARRSEKIPEAVDLARKDAEGRGRVQAQAEGKGRGKLHCLKCDVTSEEDILAAFSWVKANTAGVDVLVNNAGCTGNTGLTETNTAEWKRILDLNVLGLSICTREAIQQMKARGVDDGHIVHISSIAAHVNPFVPQFSMYFASKHAVRVLTEGLRKELVAAKSKIRVTEISPGLVKSDITKDLILDQAMIWSRPHLQPEDVADTVVYALGVPPHVQIHEVILRPLGEGE</sequence>
<evidence type="ECO:0000313" key="5">
    <source>
        <dbReference type="Proteomes" id="UP001378592"/>
    </source>
</evidence>
<evidence type="ECO:0000256" key="1">
    <source>
        <dbReference type="ARBA" id="ARBA00006484"/>
    </source>
</evidence>
<dbReference type="PRINTS" id="PR00081">
    <property type="entry name" value="GDHRDH"/>
</dbReference>
<organism evidence="4 5">
    <name type="scientific">Gryllus longicercus</name>
    <dbReference type="NCBI Taxonomy" id="2509291"/>
    <lineage>
        <taxon>Eukaryota</taxon>
        <taxon>Metazoa</taxon>
        <taxon>Ecdysozoa</taxon>
        <taxon>Arthropoda</taxon>
        <taxon>Hexapoda</taxon>
        <taxon>Insecta</taxon>
        <taxon>Pterygota</taxon>
        <taxon>Neoptera</taxon>
        <taxon>Polyneoptera</taxon>
        <taxon>Orthoptera</taxon>
        <taxon>Ensifera</taxon>
        <taxon>Gryllidea</taxon>
        <taxon>Grylloidea</taxon>
        <taxon>Gryllidae</taxon>
        <taxon>Gryllinae</taxon>
        <taxon>Gryllus</taxon>
    </lineage>
</organism>
<protein>
    <recommendedName>
        <fullName evidence="6">Farnesol dehydrogenase</fullName>
    </recommendedName>
</protein>
<dbReference type="EMBL" id="JAZDUA010000207">
    <property type="protein sequence ID" value="KAK7864243.1"/>
    <property type="molecule type" value="Genomic_DNA"/>
</dbReference>
<dbReference type="AlphaFoldDB" id="A0AAN9VVU7"/>
<comment type="similarity">
    <text evidence="1 3">Belongs to the short-chain dehydrogenases/reductases (SDR) family.</text>
</comment>
<comment type="caution">
    <text evidence="4">The sequence shown here is derived from an EMBL/GenBank/DDBJ whole genome shotgun (WGS) entry which is preliminary data.</text>
</comment>
<dbReference type="PRINTS" id="PR00080">
    <property type="entry name" value="SDRFAMILY"/>
</dbReference>
<accession>A0AAN9VVU7</accession>
<evidence type="ECO:0000256" key="3">
    <source>
        <dbReference type="RuleBase" id="RU000363"/>
    </source>
</evidence>
<dbReference type="Pfam" id="PF00106">
    <property type="entry name" value="adh_short"/>
    <property type="match status" value="1"/>
</dbReference>
<dbReference type="FunFam" id="3.40.50.720:FF:000047">
    <property type="entry name" value="NADP-dependent L-serine/L-allo-threonine dehydrogenase"/>
    <property type="match status" value="1"/>
</dbReference>
<proteinExistence type="inferred from homology"/>
<dbReference type="Proteomes" id="UP001378592">
    <property type="component" value="Unassembled WGS sequence"/>
</dbReference>
<evidence type="ECO:0000256" key="2">
    <source>
        <dbReference type="ARBA" id="ARBA00023002"/>
    </source>
</evidence>
<dbReference type="InterPro" id="IPR036291">
    <property type="entry name" value="NAD(P)-bd_dom_sf"/>
</dbReference>
<keyword evidence="2" id="KW-0560">Oxidoreductase</keyword>